<evidence type="ECO:0000313" key="2">
    <source>
        <dbReference type="Proteomes" id="UP000807025"/>
    </source>
</evidence>
<sequence length="110" mass="12193">MRTGVYYSLSPYNLHTAGGRTSGLGHSRRWLYSSTPTKTKGVICAGRSKEEPKHDITLGPTLLEYLVGFTERQVANPRGMLTVTVLLTWNAGECVYLLVRYRLPHAGTVP</sequence>
<comment type="caution">
    <text evidence="1">The sequence shown here is derived from an EMBL/GenBank/DDBJ whole genome shotgun (WGS) entry which is preliminary data.</text>
</comment>
<dbReference type="AlphaFoldDB" id="A0A9P5ZYD4"/>
<proteinExistence type="predicted"/>
<keyword evidence="2" id="KW-1185">Reference proteome</keyword>
<organism evidence="1 2">
    <name type="scientific">Pleurotus eryngii</name>
    <name type="common">Boletus of the steppes</name>
    <dbReference type="NCBI Taxonomy" id="5323"/>
    <lineage>
        <taxon>Eukaryota</taxon>
        <taxon>Fungi</taxon>
        <taxon>Dikarya</taxon>
        <taxon>Basidiomycota</taxon>
        <taxon>Agaricomycotina</taxon>
        <taxon>Agaricomycetes</taxon>
        <taxon>Agaricomycetidae</taxon>
        <taxon>Agaricales</taxon>
        <taxon>Pleurotineae</taxon>
        <taxon>Pleurotaceae</taxon>
        <taxon>Pleurotus</taxon>
    </lineage>
</organism>
<dbReference type="EMBL" id="MU154554">
    <property type="protein sequence ID" value="KAF9496295.1"/>
    <property type="molecule type" value="Genomic_DNA"/>
</dbReference>
<protein>
    <submittedName>
        <fullName evidence="1">Uncharacterized protein</fullName>
    </submittedName>
</protein>
<accession>A0A9P5ZYD4</accession>
<reference evidence="1" key="1">
    <citation type="submission" date="2020-11" db="EMBL/GenBank/DDBJ databases">
        <authorList>
            <consortium name="DOE Joint Genome Institute"/>
            <person name="Ahrendt S."/>
            <person name="Riley R."/>
            <person name="Andreopoulos W."/>
            <person name="Labutti K."/>
            <person name="Pangilinan J."/>
            <person name="Ruiz-Duenas F.J."/>
            <person name="Barrasa J.M."/>
            <person name="Sanchez-Garcia M."/>
            <person name="Camarero S."/>
            <person name="Miyauchi S."/>
            <person name="Serrano A."/>
            <person name="Linde D."/>
            <person name="Babiker R."/>
            <person name="Drula E."/>
            <person name="Ayuso-Fernandez I."/>
            <person name="Pacheco R."/>
            <person name="Padilla G."/>
            <person name="Ferreira P."/>
            <person name="Barriuso J."/>
            <person name="Kellner H."/>
            <person name="Castanera R."/>
            <person name="Alfaro M."/>
            <person name="Ramirez L."/>
            <person name="Pisabarro A.G."/>
            <person name="Kuo A."/>
            <person name="Tritt A."/>
            <person name="Lipzen A."/>
            <person name="He G."/>
            <person name="Yan M."/>
            <person name="Ng V."/>
            <person name="Cullen D."/>
            <person name="Martin F."/>
            <person name="Rosso M.-N."/>
            <person name="Henrissat B."/>
            <person name="Hibbett D."/>
            <person name="Martinez A.T."/>
            <person name="Grigoriev I.V."/>
        </authorList>
    </citation>
    <scope>NUCLEOTIDE SEQUENCE</scope>
    <source>
        <strain evidence="1">ATCC 90797</strain>
    </source>
</reference>
<gene>
    <name evidence="1" type="ORF">BDN71DRAFT_775637</name>
</gene>
<name>A0A9P5ZYD4_PLEER</name>
<dbReference type="Proteomes" id="UP000807025">
    <property type="component" value="Unassembled WGS sequence"/>
</dbReference>
<evidence type="ECO:0000313" key="1">
    <source>
        <dbReference type="EMBL" id="KAF9496295.1"/>
    </source>
</evidence>